<dbReference type="EMBL" id="CP010836">
    <property type="protein sequence ID" value="AJP73132.1"/>
    <property type="molecule type" value="Genomic_DNA"/>
</dbReference>
<dbReference type="KEGG" id="sphi:TS85_17030"/>
<dbReference type="RefSeq" id="WP_044333828.1">
    <property type="nucleotide sequence ID" value="NZ_CP010836.1"/>
</dbReference>
<dbReference type="AlphaFoldDB" id="A0A7U4JAG0"/>
<evidence type="ECO:0000313" key="2">
    <source>
        <dbReference type="Proteomes" id="UP000032300"/>
    </source>
</evidence>
<accession>A0A7U4JAG0</accession>
<protein>
    <submittedName>
        <fullName evidence="1">Uncharacterized protein</fullName>
    </submittedName>
</protein>
<evidence type="ECO:0000313" key="1">
    <source>
        <dbReference type="EMBL" id="AJP73132.1"/>
    </source>
</evidence>
<reference evidence="1 2" key="2">
    <citation type="submission" date="2015-02" db="EMBL/GenBank/DDBJ databases">
        <title>The complete genome of Sphingomonas hengshuiensis sp. WHSC-8 isolated from soil of Hengshui Lake.</title>
        <authorList>
            <person name="Wei S."/>
            <person name="Guo J."/>
            <person name="Su C."/>
            <person name="Wu R."/>
            <person name="Zhang Z."/>
            <person name="Liang K."/>
            <person name="Li H."/>
            <person name="Wang T."/>
            <person name="Liu H."/>
            <person name="Zhang C."/>
            <person name="Li Z."/>
            <person name="Wang Q."/>
            <person name="Meng J."/>
        </authorList>
    </citation>
    <scope>NUCLEOTIDE SEQUENCE [LARGE SCALE GENOMIC DNA]</scope>
    <source>
        <strain evidence="1 2">WHSC-8</strain>
    </source>
</reference>
<keyword evidence="2" id="KW-1185">Reference proteome</keyword>
<name>A0A7U4JAG0_9SPHN</name>
<organism evidence="1 2">
    <name type="scientific">Sphingomonas hengshuiensis</name>
    <dbReference type="NCBI Taxonomy" id="1609977"/>
    <lineage>
        <taxon>Bacteria</taxon>
        <taxon>Pseudomonadati</taxon>
        <taxon>Pseudomonadota</taxon>
        <taxon>Alphaproteobacteria</taxon>
        <taxon>Sphingomonadales</taxon>
        <taxon>Sphingomonadaceae</taxon>
        <taxon>Sphingomonas</taxon>
    </lineage>
</organism>
<dbReference type="Proteomes" id="UP000032300">
    <property type="component" value="Chromosome"/>
</dbReference>
<sequence length="92" mass="9568">MSRVVLFAQGEGAQADAYLAFCTAHNPDPTPGAHWYRPDSVDAEGRRVVGYLGPGGSWNGGDWPEPEGGEAARAGGVIAEQVEWDAAAEAVA</sequence>
<reference evidence="1 2" key="1">
    <citation type="journal article" date="2015" name="Int. J. Syst. Evol. Microbiol.">
        <title>Sphingomonas hengshuiensis sp. nov., isolated from lake wetland.</title>
        <authorList>
            <person name="Wei S."/>
            <person name="Wang T."/>
            <person name="Liu H."/>
            <person name="Zhang C."/>
            <person name="Guo J."/>
            <person name="Wang Q."/>
            <person name="Liang K."/>
            <person name="Zhang Z."/>
        </authorList>
    </citation>
    <scope>NUCLEOTIDE SEQUENCE [LARGE SCALE GENOMIC DNA]</scope>
    <source>
        <strain evidence="1 2">WHSC-8</strain>
    </source>
</reference>
<gene>
    <name evidence="1" type="ORF">TS85_17030</name>
</gene>
<proteinExistence type="predicted"/>